<evidence type="ECO:0000313" key="1">
    <source>
        <dbReference type="EMBL" id="WIX80406.1"/>
    </source>
</evidence>
<dbReference type="RefSeq" id="WP_285971036.1">
    <property type="nucleotide sequence ID" value="NZ_CP127294.1"/>
</dbReference>
<proteinExistence type="predicted"/>
<gene>
    <name evidence="1" type="ORF">QRX50_06395</name>
</gene>
<dbReference type="SUPFAM" id="SSF54909">
    <property type="entry name" value="Dimeric alpha+beta barrel"/>
    <property type="match status" value="1"/>
</dbReference>
<dbReference type="Gene3D" id="3.30.70.1060">
    <property type="entry name" value="Dimeric alpha+beta barrel"/>
    <property type="match status" value="1"/>
</dbReference>
<evidence type="ECO:0008006" key="3">
    <source>
        <dbReference type="Google" id="ProtNLM"/>
    </source>
</evidence>
<protein>
    <recommendedName>
        <fullName evidence="3">Muconolactone isomerase domain-containing protein</fullName>
    </recommendedName>
</protein>
<name>A0A9Y2IK01_9PSEU</name>
<dbReference type="EMBL" id="CP127294">
    <property type="protein sequence ID" value="WIX80406.1"/>
    <property type="molecule type" value="Genomic_DNA"/>
</dbReference>
<sequence length="84" mass="9377">MHFLATGRILRPEDTAAHMPEEVRVFDRLRAEGFIQAVFFLQPGPGVVNVVEAASREDAEAKLAQLPFVSLGLMEFELAEVTRH</sequence>
<dbReference type="InterPro" id="IPR011008">
    <property type="entry name" value="Dimeric_a/b-barrel"/>
</dbReference>
<dbReference type="AlphaFoldDB" id="A0A9Y2IK01"/>
<evidence type="ECO:0000313" key="2">
    <source>
        <dbReference type="Proteomes" id="UP001236014"/>
    </source>
</evidence>
<accession>A0A9Y2IK01</accession>
<keyword evidence="2" id="KW-1185">Reference proteome</keyword>
<dbReference type="Proteomes" id="UP001236014">
    <property type="component" value="Chromosome"/>
</dbReference>
<organism evidence="1 2">
    <name type="scientific">Amycolatopsis carbonis</name>
    <dbReference type="NCBI Taxonomy" id="715471"/>
    <lineage>
        <taxon>Bacteria</taxon>
        <taxon>Bacillati</taxon>
        <taxon>Actinomycetota</taxon>
        <taxon>Actinomycetes</taxon>
        <taxon>Pseudonocardiales</taxon>
        <taxon>Pseudonocardiaceae</taxon>
        <taxon>Amycolatopsis</taxon>
    </lineage>
</organism>
<reference evidence="1 2" key="1">
    <citation type="submission" date="2023-06" db="EMBL/GenBank/DDBJ databases">
        <authorList>
            <person name="Oyuntsetseg B."/>
            <person name="Kim S.B."/>
        </authorList>
    </citation>
    <scope>NUCLEOTIDE SEQUENCE [LARGE SCALE GENOMIC DNA]</scope>
    <source>
        <strain evidence="1 2">2-15</strain>
    </source>
</reference>
<dbReference type="KEGG" id="acab:QRX50_06395"/>